<accession>A0A6C0JYE9</accession>
<feature type="transmembrane region" description="Helical" evidence="1">
    <location>
        <begin position="48"/>
        <end position="69"/>
    </location>
</feature>
<reference evidence="2" key="1">
    <citation type="journal article" date="2020" name="Nature">
        <title>Giant virus diversity and host interactions through global metagenomics.</title>
        <authorList>
            <person name="Schulz F."/>
            <person name="Roux S."/>
            <person name="Paez-Espino D."/>
            <person name="Jungbluth S."/>
            <person name="Walsh D.A."/>
            <person name="Denef V.J."/>
            <person name="McMahon K.D."/>
            <person name="Konstantinidis K.T."/>
            <person name="Eloe-Fadrosh E.A."/>
            <person name="Kyrpides N.C."/>
            <person name="Woyke T."/>
        </authorList>
    </citation>
    <scope>NUCLEOTIDE SEQUENCE</scope>
    <source>
        <strain evidence="2">GVMAG-S-1101165-83</strain>
    </source>
</reference>
<organism evidence="2">
    <name type="scientific">viral metagenome</name>
    <dbReference type="NCBI Taxonomy" id="1070528"/>
    <lineage>
        <taxon>unclassified sequences</taxon>
        <taxon>metagenomes</taxon>
        <taxon>organismal metagenomes</taxon>
    </lineage>
</organism>
<keyword evidence="1" id="KW-1133">Transmembrane helix</keyword>
<proteinExistence type="predicted"/>
<keyword evidence="1" id="KW-0472">Membrane</keyword>
<feature type="transmembrane region" description="Helical" evidence="1">
    <location>
        <begin position="81"/>
        <end position="105"/>
    </location>
</feature>
<protein>
    <submittedName>
        <fullName evidence="2">Uncharacterized protein</fullName>
    </submittedName>
</protein>
<feature type="transmembrane region" description="Helical" evidence="1">
    <location>
        <begin position="222"/>
        <end position="240"/>
    </location>
</feature>
<feature type="transmembrane region" description="Helical" evidence="1">
    <location>
        <begin position="112"/>
        <end position="130"/>
    </location>
</feature>
<keyword evidence="1" id="KW-0812">Transmembrane</keyword>
<sequence>MDTSYLSLLIFIAITLLYYLVFKPKLNASAFDDKSGQEYAAYSSKNNVFLTCYFLLVVVTQIIMNSSVLVNTCGGSVVQNIGAAFLLTIIPWFFIFGIVIVALMIFPGFKSAFSNVIGYFAVAGTANNILTELLVNVDLNQAIDDSTQGNAEKNKSLKGAAEAIIKLCGNMSILINQIVPSNFIEYWSMLVPLMKDQYQAGAPELKQQLLDTVVMRDNIGEAMWYIYTAILLISITQYNIMKRGCTGDLATMQASHDKYLEQEATVKAKTEKAESTIYTY</sequence>
<evidence type="ECO:0000256" key="1">
    <source>
        <dbReference type="SAM" id="Phobius"/>
    </source>
</evidence>
<feature type="transmembrane region" description="Helical" evidence="1">
    <location>
        <begin position="6"/>
        <end position="22"/>
    </location>
</feature>
<dbReference type="AlphaFoldDB" id="A0A6C0JYE9"/>
<name>A0A6C0JYE9_9ZZZZ</name>
<evidence type="ECO:0000313" key="2">
    <source>
        <dbReference type="EMBL" id="QHU10802.1"/>
    </source>
</evidence>
<dbReference type="EMBL" id="MN740771">
    <property type="protein sequence ID" value="QHU10802.1"/>
    <property type="molecule type" value="Genomic_DNA"/>
</dbReference>